<keyword evidence="3 11" id="KW-0479">Metal-binding</keyword>
<evidence type="ECO:0000256" key="5">
    <source>
        <dbReference type="ARBA" id="ARBA00022800"/>
    </source>
</evidence>
<feature type="binding site" evidence="11">
    <location>
        <position position="247"/>
    </location>
    <ligand>
        <name>Mn(2+)</name>
        <dbReference type="ChEBI" id="CHEBI:29035"/>
        <label>2</label>
    </ligand>
</feature>
<dbReference type="GO" id="GO:0003909">
    <property type="term" value="F:DNA ligase activity"/>
    <property type="evidence" value="ECO:0007669"/>
    <property type="project" value="TreeGrafter"/>
</dbReference>
<evidence type="ECO:0000256" key="8">
    <source>
        <dbReference type="ARBA" id="ARBA00047746"/>
    </source>
</evidence>
<dbReference type="PANTHER" id="PTHR43749:SF2">
    <property type="entry name" value="RNA-SPLICING LIGASE RTCB"/>
    <property type="match status" value="1"/>
</dbReference>
<dbReference type="OrthoDB" id="9802323at2"/>
<keyword evidence="13" id="KW-1185">Reference proteome</keyword>
<accession>A0A518AND4</accession>
<dbReference type="InterPro" id="IPR001233">
    <property type="entry name" value="RtcB"/>
</dbReference>
<dbReference type="AlphaFoldDB" id="A0A518AND4"/>
<dbReference type="GO" id="GO:0005525">
    <property type="term" value="F:GTP binding"/>
    <property type="evidence" value="ECO:0007669"/>
    <property type="project" value="UniProtKB-KW"/>
</dbReference>
<evidence type="ECO:0000256" key="4">
    <source>
        <dbReference type="ARBA" id="ARBA00022741"/>
    </source>
</evidence>
<gene>
    <name evidence="12" type="primary">rtcB_1</name>
    <name evidence="12" type="ORF">Pan181_24420</name>
</gene>
<keyword evidence="4 10" id="KW-0547">Nucleotide-binding</keyword>
<dbReference type="InterPro" id="IPR036025">
    <property type="entry name" value="RtcB-like_sf"/>
</dbReference>
<feature type="binding site" evidence="10">
    <location>
        <begin position="391"/>
        <end position="394"/>
    </location>
    <ligand>
        <name>GMP</name>
        <dbReference type="ChEBI" id="CHEBI:58115"/>
    </ligand>
</feature>
<feature type="binding site" evidence="11">
    <location>
        <position position="218"/>
    </location>
    <ligand>
        <name>Mn(2+)</name>
        <dbReference type="ChEBI" id="CHEBI:29035"/>
        <label>1</label>
    </ligand>
</feature>
<evidence type="ECO:0000256" key="11">
    <source>
        <dbReference type="PIRSR" id="PIRSR601233-3"/>
    </source>
</evidence>
<feature type="binding site" evidence="10">
    <location>
        <begin position="330"/>
        <end position="331"/>
    </location>
    <ligand>
        <name>GMP</name>
        <dbReference type="ChEBI" id="CHEBI:58115"/>
    </ligand>
</feature>
<name>A0A518AND4_9BACT</name>
<evidence type="ECO:0000313" key="13">
    <source>
        <dbReference type="Proteomes" id="UP000315750"/>
    </source>
</evidence>
<evidence type="ECO:0000256" key="9">
    <source>
        <dbReference type="PIRSR" id="PIRSR601233-1"/>
    </source>
</evidence>
<dbReference type="EMBL" id="CP036278">
    <property type="protein sequence ID" value="QDU56234.1"/>
    <property type="molecule type" value="Genomic_DNA"/>
</dbReference>
<keyword evidence="2 12" id="KW-0436">Ligase</keyword>
<dbReference type="Pfam" id="PF01139">
    <property type="entry name" value="RtcB"/>
    <property type="match status" value="1"/>
</dbReference>
<protein>
    <recommendedName>
        <fullName evidence="1">3'-phosphate/5'-hydroxy nucleic acid ligase</fullName>
        <ecNumber evidence="1">6.5.1.8</ecNumber>
    </recommendedName>
</protein>
<comment type="catalytic activity">
    <reaction evidence="8">
        <text>a 3'-end 3'-phospho-ribonucleotide-RNA + a 5'-end dephospho-ribonucleoside-RNA + GTP = a ribonucleotidyl-ribonucleotide-RNA + GMP + diphosphate</text>
        <dbReference type="Rhea" id="RHEA:68076"/>
        <dbReference type="Rhea" id="RHEA-COMP:10463"/>
        <dbReference type="Rhea" id="RHEA-COMP:13936"/>
        <dbReference type="Rhea" id="RHEA-COMP:17355"/>
        <dbReference type="ChEBI" id="CHEBI:33019"/>
        <dbReference type="ChEBI" id="CHEBI:37565"/>
        <dbReference type="ChEBI" id="CHEBI:58115"/>
        <dbReference type="ChEBI" id="CHEBI:83062"/>
        <dbReference type="ChEBI" id="CHEBI:138284"/>
        <dbReference type="ChEBI" id="CHEBI:173118"/>
        <dbReference type="EC" id="6.5.1.8"/>
    </reaction>
</comment>
<feature type="binding site" evidence="10">
    <location>
        <begin position="217"/>
        <end position="221"/>
    </location>
    <ligand>
        <name>GMP</name>
        <dbReference type="ChEBI" id="CHEBI:58115"/>
    </ligand>
</feature>
<dbReference type="InterPro" id="IPR052915">
    <property type="entry name" value="RtcB-like"/>
</dbReference>
<dbReference type="Gene3D" id="3.90.1860.10">
    <property type="entry name" value="tRNA-splicing ligase RtcB"/>
    <property type="match status" value="1"/>
</dbReference>
<feature type="binding site" evidence="11">
    <location>
        <position position="330"/>
    </location>
    <ligand>
        <name>Mn(2+)</name>
        <dbReference type="ChEBI" id="CHEBI:29035"/>
        <label>2</label>
    </ligand>
</feature>
<dbReference type="EC" id="6.5.1.8" evidence="1"/>
<evidence type="ECO:0000256" key="1">
    <source>
        <dbReference type="ARBA" id="ARBA00012726"/>
    </source>
</evidence>
<dbReference type="GO" id="GO:0006281">
    <property type="term" value="P:DNA repair"/>
    <property type="evidence" value="ECO:0007669"/>
    <property type="project" value="TreeGrafter"/>
</dbReference>
<sequence>MNRKQLQKLGVPPRCVKIATQTLSRAAQQGTGFGLKGKQAKQLVAAVLDSPQAYLHDSVWGEFARELLTKDIEPQAEPITYRTWGDEIDHSAHAQMRQACRVPSAVGAALMPDAHVGYGLPIGGVLACENAVIPYAVGVDIACRMKLSVLDLPADSLAKRRNLLEEALLGGTRFGVGIEHKPRQQHEVLDRDWKVTYITHQKKDTAWKQLGTSGSGNHFVEFGLLSLAERDDELNLDPGEYLALLSHSGSRGAGAAVCNYYSQMAQRMMPPGCKELGHLGWLSLDTEAGQEYWAAMNLMGEYAAANHAVIHRLVAKLAGAQVIAGVENHHNFAWKEYHEVPGKGRREVVVHRKGATPAAAGVLGVIPGSMADPAFVVRGKGNIDSLASASHGAGRCMSRKQAKDTFRINAVKKDLEKKGITVLAAGSDEVPGVYKDIRRVMAAQQDLVEVVAQFDPKIVRMCGDGSKAED</sequence>
<dbReference type="RefSeq" id="WP_145247002.1">
    <property type="nucleotide sequence ID" value="NZ_CP036278.1"/>
</dbReference>
<keyword evidence="7 11" id="KW-0464">Manganese</keyword>
<evidence type="ECO:0000256" key="6">
    <source>
        <dbReference type="ARBA" id="ARBA00023134"/>
    </source>
</evidence>
<dbReference type="PANTHER" id="PTHR43749">
    <property type="entry name" value="RNA-SPLICING LIGASE RTCB"/>
    <property type="match status" value="1"/>
</dbReference>
<dbReference type="Proteomes" id="UP000315750">
    <property type="component" value="Chromosome"/>
</dbReference>
<evidence type="ECO:0000313" key="12">
    <source>
        <dbReference type="EMBL" id="QDU56234.1"/>
    </source>
</evidence>
<reference evidence="12 13" key="1">
    <citation type="submission" date="2019-02" db="EMBL/GenBank/DDBJ databases">
        <title>Deep-cultivation of Planctomycetes and their phenomic and genomic characterization uncovers novel biology.</title>
        <authorList>
            <person name="Wiegand S."/>
            <person name="Jogler M."/>
            <person name="Boedeker C."/>
            <person name="Pinto D."/>
            <person name="Vollmers J."/>
            <person name="Rivas-Marin E."/>
            <person name="Kohn T."/>
            <person name="Peeters S.H."/>
            <person name="Heuer A."/>
            <person name="Rast P."/>
            <person name="Oberbeckmann S."/>
            <person name="Bunk B."/>
            <person name="Jeske O."/>
            <person name="Meyerdierks A."/>
            <person name="Storesund J.E."/>
            <person name="Kallscheuer N."/>
            <person name="Luecker S."/>
            <person name="Lage O.M."/>
            <person name="Pohl T."/>
            <person name="Merkel B.J."/>
            <person name="Hornburger P."/>
            <person name="Mueller R.-W."/>
            <person name="Bruemmer F."/>
            <person name="Labrenz M."/>
            <person name="Spormann A.M."/>
            <person name="Op den Camp H."/>
            <person name="Overmann J."/>
            <person name="Amann R."/>
            <person name="Jetten M.S.M."/>
            <person name="Mascher T."/>
            <person name="Medema M.H."/>
            <person name="Devos D.P."/>
            <person name="Kaster A.-K."/>
            <person name="Ovreas L."/>
            <person name="Rohde M."/>
            <person name="Galperin M.Y."/>
            <person name="Jogler C."/>
        </authorList>
    </citation>
    <scope>NUCLEOTIDE SEQUENCE [LARGE SCALE GENOMIC DNA]</scope>
    <source>
        <strain evidence="12 13">Pan181</strain>
    </source>
</reference>
<evidence type="ECO:0000256" key="7">
    <source>
        <dbReference type="ARBA" id="ARBA00023211"/>
    </source>
</evidence>
<evidence type="ECO:0000256" key="10">
    <source>
        <dbReference type="PIRSR" id="PIRSR601233-2"/>
    </source>
</evidence>
<dbReference type="GO" id="GO:0042245">
    <property type="term" value="P:RNA repair"/>
    <property type="evidence" value="ECO:0007669"/>
    <property type="project" value="UniProtKB-KW"/>
</dbReference>
<dbReference type="GO" id="GO:0030145">
    <property type="term" value="F:manganese ion binding"/>
    <property type="evidence" value="ECO:0007669"/>
    <property type="project" value="TreeGrafter"/>
</dbReference>
<proteinExistence type="predicted"/>
<keyword evidence="6 10" id="KW-0342">GTP-binding</keyword>
<evidence type="ECO:0000256" key="3">
    <source>
        <dbReference type="ARBA" id="ARBA00022723"/>
    </source>
</evidence>
<feature type="binding site" evidence="10">
    <location>
        <begin position="367"/>
        <end position="370"/>
    </location>
    <ligand>
        <name>GMP</name>
        <dbReference type="ChEBI" id="CHEBI:58115"/>
    </ligand>
</feature>
<comment type="cofactor">
    <cofactor evidence="11">
        <name>Mn(2+)</name>
        <dbReference type="ChEBI" id="CHEBI:29035"/>
    </cofactor>
    <text evidence="11">Binds 2 manganese ions per subunit.</text>
</comment>
<evidence type="ECO:0000256" key="2">
    <source>
        <dbReference type="ARBA" id="ARBA00022598"/>
    </source>
</evidence>
<dbReference type="GO" id="GO:0170057">
    <property type="term" value="F:RNA ligase (GTP) activity"/>
    <property type="evidence" value="ECO:0007669"/>
    <property type="project" value="UniProtKB-EC"/>
</dbReference>
<dbReference type="KEGG" id="amuc:Pan181_24420"/>
<dbReference type="SUPFAM" id="SSF103365">
    <property type="entry name" value="Hypothetical protein PH1602"/>
    <property type="match status" value="1"/>
</dbReference>
<organism evidence="12 13">
    <name type="scientific">Aeoliella mucimassa</name>
    <dbReference type="NCBI Taxonomy" id="2527972"/>
    <lineage>
        <taxon>Bacteria</taxon>
        <taxon>Pseudomonadati</taxon>
        <taxon>Planctomycetota</taxon>
        <taxon>Planctomycetia</taxon>
        <taxon>Pirellulales</taxon>
        <taxon>Lacipirellulaceae</taxon>
        <taxon>Aeoliella</taxon>
    </lineage>
</organism>
<dbReference type="GO" id="GO:0006396">
    <property type="term" value="P:RNA processing"/>
    <property type="evidence" value="ECO:0007669"/>
    <property type="project" value="InterPro"/>
</dbReference>
<keyword evidence="5" id="KW-0692">RNA repair</keyword>
<feature type="active site" description="GMP-histidine intermediate" evidence="9">
    <location>
        <position position="391"/>
    </location>
</feature>
<feature type="binding site" evidence="11">
    <location>
        <position position="140"/>
    </location>
    <ligand>
        <name>Mn(2+)</name>
        <dbReference type="ChEBI" id="CHEBI:29035"/>
        <label>1</label>
    </ligand>
</feature>